<sequence>MLHLKQPLNIKGRMFRRKEGRVLIMTWEHKAKLTKFLKKNISLLAFVILFILFSLTCDGKFLTISNLLTIGGSAMDLLIVAMGATFIILLGSIDLSAGSMMALCGVLTAKLFAKTGSTVLTLIIVMAVSMLIYLVQGLAHTRLKVPTFIVTLGFLSIARASATMISGGTNTSIPFTSSLKIYLGLKPWILIIGFGVFFICLLIEKFTLFGRYTKLVGGDEIVAKLSGLNVDRIKLKVFMFAGLLTGLGAVVMAARMGSGSPSVGDGYELDVISAVVLGGTSQRGGIGGVRGTLIGVLTLKMLANGLVLWGLSSEIQLFIKGLILIMAVFVSQERSRNMVVK</sequence>
<organism evidence="10 12">
    <name type="scientific">Anaerotruncus colihominis</name>
    <dbReference type="NCBI Taxonomy" id="169435"/>
    <lineage>
        <taxon>Bacteria</taxon>
        <taxon>Bacillati</taxon>
        <taxon>Bacillota</taxon>
        <taxon>Clostridia</taxon>
        <taxon>Eubacteriales</taxon>
        <taxon>Oscillospiraceae</taxon>
        <taxon>Anaerotruncus</taxon>
    </lineage>
</organism>
<dbReference type="Pfam" id="PF02653">
    <property type="entry name" value="BPD_transp_2"/>
    <property type="match status" value="1"/>
</dbReference>
<dbReference type="EMBL" id="QXWZ01000005">
    <property type="protein sequence ID" value="NBI78090.1"/>
    <property type="molecule type" value="Genomic_DNA"/>
</dbReference>
<reference evidence="9 11" key="1">
    <citation type="submission" date="2018-08" db="EMBL/GenBank/DDBJ databases">
        <title>Murine metabolic-syndrome-specific gut microbial biobank.</title>
        <authorList>
            <person name="Liu C."/>
        </authorList>
    </citation>
    <scope>NUCLEOTIDE SEQUENCE [LARGE SCALE GENOMIC DNA]</scope>
    <source>
        <strain evidence="9 11">X69</strain>
    </source>
</reference>
<keyword evidence="7 8" id="KW-0472">Membrane</keyword>
<dbReference type="Proteomes" id="UP000446348">
    <property type="component" value="Unassembled WGS sequence"/>
</dbReference>
<evidence type="ECO:0000256" key="5">
    <source>
        <dbReference type="ARBA" id="ARBA00022692"/>
    </source>
</evidence>
<feature type="transmembrane region" description="Helical" evidence="8">
    <location>
        <begin position="119"/>
        <end position="135"/>
    </location>
</feature>
<dbReference type="PANTHER" id="PTHR32196">
    <property type="entry name" value="ABC TRANSPORTER PERMEASE PROTEIN YPHD-RELATED-RELATED"/>
    <property type="match status" value="1"/>
</dbReference>
<feature type="transmembrane region" description="Helical" evidence="8">
    <location>
        <begin position="185"/>
        <end position="203"/>
    </location>
</feature>
<evidence type="ECO:0000256" key="7">
    <source>
        <dbReference type="ARBA" id="ARBA00023136"/>
    </source>
</evidence>
<keyword evidence="4" id="KW-0997">Cell inner membrane</keyword>
<evidence type="ECO:0000256" key="2">
    <source>
        <dbReference type="ARBA" id="ARBA00022448"/>
    </source>
</evidence>
<evidence type="ECO:0000256" key="3">
    <source>
        <dbReference type="ARBA" id="ARBA00022475"/>
    </source>
</evidence>
<dbReference type="GO" id="GO:0022857">
    <property type="term" value="F:transmembrane transporter activity"/>
    <property type="evidence" value="ECO:0007669"/>
    <property type="project" value="InterPro"/>
</dbReference>
<comment type="subcellular location">
    <subcellularLocation>
        <location evidence="1">Cell membrane</location>
        <topology evidence="1">Multi-pass membrane protein</topology>
    </subcellularLocation>
</comment>
<keyword evidence="3" id="KW-1003">Cell membrane</keyword>
<dbReference type="EMBL" id="VIQT01000010">
    <property type="protein sequence ID" value="NDO39342.1"/>
    <property type="molecule type" value="Genomic_DNA"/>
</dbReference>
<dbReference type="Proteomes" id="UP000462501">
    <property type="component" value="Unassembled WGS sequence"/>
</dbReference>
<dbReference type="AlphaFoldDB" id="A0A845SYJ4"/>
<dbReference type="PANTHER" id="PTHR32196:SF21">
    <property type="entry name" value="ABC TRANSPORTER PERMEASE PROTEIN YPHD-RELATED"/>
    <property type="match status" value="1"/>
</dbReference>
<reference evidence="10 12" key="2">
    <citation type="submission" date="2019-06" db="EMBL/GenBank/DDBJ databases">
        <title>Draft genome sequences of 15 bacterial species constituting the stable defined intestinal microbiota of the GM15 gnotobiotic mouse model.</title>
        <authorList>
            <person name="Elie C."/>
            <person name="Mathieu A."/>
            <person name="Saliou A."/>
            <person name="Darnaud M."/>
            <person name="Leulier F."/>
            <person name="Tamellini A."/>
        </authorList>
    </citation>
    <scope>NUCLEOTIDE SEQUENCE [LARGE SCALE GENOMIC DNA]</scope>
    <source>
        <strain evidence="10 12">JM4-15</strain>
    </source>
</reference>
<keyword evidence="6 8" id="KW-1133">Transmembrane helix</keyword>
<evidence type="ECO:0000313" key="12">
    <source>
        <dbReference type="Proteomes" id="UP000462501"/>
    </source>
</evidence>
<evidence type="ECO:0000313" key="9">
    <source>
        <dbReference type="EMBL" id="NBI78090.1"/>
    </source>
</evidence>
<name>A0A845SYJ4_9FIRM</name>
<evidence type="ECO:0000313" key="11">
    <source>
        <dbReference type="Proteomes" id="UP000446348"/>
    </source>
</evidence>
<dbReference type="CDD" id="cd06579">
    <property type="entry name" value="TM_PBP1_transp_AraH_like"/>
    <property type="match status" value="1"/>
</dbReference>
<dbReference type="OrthoDB" id="9813906at2"/>
<dbReference type="InterPro" id="IPR001851">
    <property type="entry name" value="ABC_transp_permease"/>
</dbReference>
<proteinExistence type="predicted"/>
<gene>
    <name evidence="9" type="ORF">D3Z39_04275</name>
    <name evidence="10" type="ORF">FMM72_08735</name>
</gene>
<keyword evidence="2" id="KW-0813">Transport</keyword>
<protein>
    <submittedName>
        <fullName evidence="10">ABC transporter permease</fullName>
    </submittedName>
</protein>
<accession>A0A845SYJ4</accession>
<evidence type="ECO:0000256" key="1">
    <source>
        <dbReference type="ARBA" id="ARBA00004651"/>
    </source>
</evidence>
<evidence type="ECO:0000256" key="8">
    <source>
        <dbReference type="SAM" id="Phobius"/>
    </source>
</evidence>
<evidence type="ECO:0000256" key="4">
    <source>
        <dbReference type="ARBA" id="ARBA00022519"/>
    </source>
</evidence>
<feature type="transmembrane region" description="Helical" evidence="8">
    <location>
        <begin position="237"/>
        <end position="257"/>
    </location>
</feature>
<dbReference type="GO" id="GO:0005886">
    <property type="term" value="C:plasma membrane"/>
    <property type="evidence" value="ECO:0007669"/>
    <property type="project" value="UniProtKB-SubCell"/>
</dbReference>
<feature type="transmembrane region" description="Helical" evidence="8">
    <location>
        <begin position="67"/>
        <end position="90"/>
    </location>
</feature>
<comment type="caution">
    <text evidence="10">The sequence shown here is derived from an EMBL/GenBank/DDBJ whole genome shotgun (WGS) entry which is preliminary data.</text>
</comment>
<evidence type="ECO:0000256" key="6">
    <source>
        <dbReference type="ARBA" id="ARBA00022989"/>
    </source>
</evidence>
<feature type="transmembrane region" description="Helical" evidence="8">
    <location>
        <begin position="306"/>
        <end position="331"/>
    </location>
</feature>
<evidence type="ECO:0000313" key="10">
    <source>
        <dbReference type="EMBL" id="NDO39342.1"/>
    </source>
</evidence>
<keyword evidence="5 8" id="KW-0812">Transmembrane</keyword>